<sequence>MILETLISESVRLEEVARFYFQKVLVPTRRMFKRFVKKGIDKGEFRDTPIVNEPIVIVGPALMAAVWKLKFENAEKLNTIRWIEAYFDLVIQGLQNTDQT</sequence>
<organism evidence="1 2">
    <name type="scientific">Polystyrenella longa</name>
    <dbReference type="NCBI Taxonomy" id="2528007"/>
    <lineage>
        <taxon>Bacteria</taxon>
        <taxon>Pseudomonadati</taxon>
        <taxon>Planctomycetota</taxon>
        <taxon>Planctomycetia</taxon>
        <taxon>Planctomycetales</taxon>
        <taxon>Planctomycetaceae</taxon>
        <taxon>Polystyrenella</taxon>
    </lineage>
</organism>
<dbReference type="KEGG" id="plon:Pla110_43320"/>
<evidence type="ECO:0000313" key="2">
    <source>
        <dbReference type="Proteomes" id="UP000317178"/>
    </source>
</evidence>
<protein>
    <recommendedName>
        <fullName evidence="3">Transcriptional regulator TetR C-terminal Proteobacteria type domain-containing protein</fullName>
    </recommendedName>
</protein>
<proteinExistence type="predicted"/>
<gene>
    <name evidence="1" type="ORF">Pla110_43320</name>
</gene>
<dbReference type="Proteomes" id="UP000317178">
    <property type="component" value="Chromosome"/>
</dbReference>
<dbReference type="Gene3D" id="1.10.357.10">
    <property type="entry name" value="Tetracycline Repressor, domain 2"/>
    <property type="match status" value="1"/>
</dbReference>
<evidence type="ECO:0008006" key="3">
    <source>
        <dbReference type="Google" id="ProtNLM"/>
    </source>
</evidence>
<reference evidence="1 2" key="1">
    <citation type="submission" date="2019-02" db="EMBL/GenBank/DDBJ databases">
        <title>Deep-cultivation of Planctomycetes and their phenomic and genomic characterization uncovers novel biology.</title>
        <authorList>
            <person name="Wiegand S."/>
            <person name="Jogler M."/>
            <person name="Boedeker C."/>
            <person name="Pinto D."/>
            <person name="Vollmers J."/>
            <person name="Rivas-Marin E."/>
            <person name="Kohn T."/>
            <person name="Peeters S.H."/>
            <person name="Heuer A."/>
            <person name="Rast P."/>
            <person name="Oberbeckmann S."/>
            <person name="Bunk B."/>
            <person name="Jeske O."/>
            <person name="Meyerdierks A."/>
            <person name="Storesund J.E."/>
            <person name="Kallscheuer N."/>
            <person name="Luecker S."/>
            <person name="Lage O.M."/>
            <person name="Pohl T."/>
            <person name="Merkel B.J."/>
            <person name="Hornburger P."/>
            <person name="Mueller R.-W."/>
            <person name="Bruemmer F."/>
            <person name="Labrenz M."/>
            <person name="Spormann A.M."/>
            <person name="Op den Camp H."/>
            <person name="Overmann J."/>
            <person name="Amann R."/>
            <person name="Jetten M.S.M."/>
            <person name="Mascher T."/>
            <person name="Medema M.H."/>
            <person name="Devos D.P."/>
            <person name="Kaster A.-K."/>
            <person name="Ovreas L."/>
            <person name="Rohde M."/>
            <person name="Galperin M.Y."/>
            <person name="Jogler C."/>
        </authorList>
    </citation>
    <scope>NUCLEOTIDE SEQUENCE [LARGE SCALE GENOMIC DNA]</scope>
    <source>
        <strain evidence="1 2">Pla110</strain>
    </source>
</reference>
<evidence type="ECO:0000313" key="1">
    <source>
        <dbReference type="EMBL" id="QDU82572.1"/>
    </source>
</evidence>
<dbReference type="InterPro" id="IPR036271">
    <property type="entry name" value="Tet_transcr_reg_TetR-rel_C_sf"/>
</dbReference>
<dbReference type="EMBL" id="CP036281">
    <property type="protein sequence ID" value="QDU82572.1"/>
    <property type="molecule type" value="Genomic_DNA"/>
</dbReference>
<dbReference type="SUPFAM" id="SSF48498">
    <property type="entry name" value="Tetracyclin repressor-like, C-terminal domain"/>
    <property type="match status" value="1"/>
</dbReference>
<accession>A0A518CTL7</accession>
<name>A0A518CTL7_9PLAN</name>
<dbReference type="AlphaFoldDB" id="A0A518CTL7"/>
<keyword evidence="2" id="KW-1185">Reference proteome</keyword>